<evidence type="ECO:0000313" key="2">
    <source>
        <dbReference type="Proteomes" id="UP001215598"/>
    </source>
</evidence>
<name>A0AAD7NE61_9AGAR</name>
<keyword evidence="2" id="KW-1185">Reference proteome</keyword>
<sequence>MRFSAVSQIPPEIWNEIAAHNAHDRPSLCAMAVVSTTLHFAAIEQLFSAICFSCVQDISWWNTMVERTPRLQTIVRLVTFSDYPLDERTRSPKRLREAVVPPQMLPMPNVRFVQWDASSIHISMAVQHLALFPNMRELHLSNMNFSCLDDIARLLGACGPLTVLSFYHTDRAEDSDSDSDLEIARAVQPVNTPCSLDLTALEELTFMECGPEDVFLFGLMENSWPARLKSLTFDGEDYRCSGPEMEKLVRLVASSLVNLAVYSDPEHDEHEVTEMFKHLPTFPTLNTLSISLNAGNQAKSVLTALKSAPLLSVINLQIALLAEDEDTDRDCFREILDSAFPWGKRESM</sequence>
<dbReference type="SUPFAM" id="SSF52047">
    <property type="entry name" value="RNI-like"/>
    <property type="match status" value="1"/>
</dbReference>
<feature type="non-terminal residue" evidence="1">
    <location>
        <position position="1"/>
    </location>
</feature>
<comment type="caution">
    <text evidence="1">The sequence shown here is derived from an EMBL/GenBank/DDBJ whole genome shotgun (WGS) entry which is preliminary data.</text>
</comment>
<dbReference type="Proteomes" id="UP001215598">
    <property type="component" value="Unassembled WGS sequence"/>
</dbReference>
<dbReference type="AlphaFoldDB" id="A0AAD7NE61"/>
<accession>A0AAD7NE61</accession>
<dbReference type="InterPro" id="IPR032675">
    <property type="entry name" value="LRR_dom_sf"/>
</dbReference>
<dbReference type="EMBL" id="JARKIB010000048">
    <property type="protein sequence ID" value="KAJ7755985.1"/>
    <property type="molecule type" value="Genomic_DNA"/>
</dbReference>
<protein>
    <submittedName>
        <fullName evidence="1">Uncharacterized protein</fullName>
    </submittedName>
</protein>
<organism evidence="1 2">
    <name type="scientific">Mycena metata</name>
    <dbReference type="NCBI Taxonomy" id="1033252"/>
    <lineage>
        <taxon>Eukaryota</taxon>
        <taxon>Fungi</taxon>
        <taxon>Dikarya</taxon>
        <taxon>Basidiomycota</taxon>
        <taxon>Agaricomycotina</taxon>
        <taxon>Agaricomycetes</taxon>
        <taxon>Agaricomycetidae</taxon>
        <taxon>Agaricales</taxon>
        <taxon>Marasmiineae</taxon>
        <taxon>Mycenaceae</taxon>
        <taxon>Mycena</taxon>
    </lineage>
</organism>
<proteinExistence type="predicted"/>
<gene>
    <name evidence="1" type="ORF">B0H16DRAFT_1540299</name>
</gene>
<reference evidence="1" key="1">
    <citation type="submission" date="2023-03" db="EMBL/GenBank/DDBJ databases">
        <title>Massive genome expansion in bonnet fungi (Mycena s.s.) driven by repeated elements and novel gene families across ecological guilds.</title>
        <authorList>
            <consortium name="Lawrence Berkeley National Laboratory"/>
            <person name="Harder C.B."/>
            <person name="Miyauchi S."/>
            <person name="Viragh M."/>
            <person name="Kuo A."/>
            <person name="Thoen E."/>
            <person name="Andreopoulos B."/>
            <person name="Lu D."/>
            <person name="Skrede I."/>
            <person name="Drula E."/>
            <person name="Henrissat B."/>
            <person name="Morin E."/>
            <person name="Kohler A."/>
            <person name="Barry K."/>
            <person name="LaButti K."/>
            <person name="Morin E."/>
            <person name="Salamov A."/>
            <person name="Lipzen A."/>
            <person name="Mereny Z."/>
            <person name="Hegedus B."/>
            <person name="Baldrian P."/>
            <person name="Stursova M."/>
            <person name="Weitz H."/>
            <person name="Taylor A."/>
            <person name="Grigoriev I.V."/>
            <person name="Nagy L.G."/>
            <person name="Martin F."/>
            <person name="Kauserud H."/>
        </authorList>
    </citation>
    <scope>NUCLEOTIDE SEQUENCE</scope>
    <source>
        <strain evidence="1">CBHHK182m</strain>
    </source>
</reference>
<dbReference type="Gene3D" id="3.80.10.10">
    <property type="entry name" value="Ribonuclease Inhibitor"/>
    <property type="match status" value="1"/>
</dbReference>
<evidence type="ECO:0000313" key="1">
    <source>
        <dbReference type="EMBL" id="KAJ7755985.1"/>
    </source>
</evidence>